<keyword evidence="2" id="KW-1185">Reference proteome</keyword>
<gene>
    <name evidence="1" type="ORF">BDP27DRAFT_1414208</name>
</gene>
<evidence type="ECO:0000313" key="2">
    <source>
        <dbReference type="Proteomes" id="UP000772434"/>
    </source>
</evidence>
<dbReference type="Gene3D" id="1.20.1280.50">
    <property type="match status" value="1"/>
</dbReference>
<comment type="caution">
    <text evidence="1">The sequence shown here is derived from an EMBL/GenBank/DDBJ whole genome shotgun (WGS) entry which is preliminary data.</text>
</comment>
<organism evidence="1 2">
    <name type="scientific">Rhodocollybia butyracea</name>
    <dbReference type="NCBI Taxonomy" id="206335"/>
    <lineage>
        <taxon>Eukaryota</taxon>
        <taxon>Fungi</taxon>
        <taxon>Dikarya</taxon>
        <taxon>Basidiomycota</taxon>
        <taxon>Agaricomycotina</taxon>
        <taxon>Agaricomycetes</taxon>
        <taxon>Agaricomycetidae</taxon>
        <taxon>Agaricales</taxon>
        <taxon>Marasmiineae</taxon>
        <taxon>Omphalotaceae</taxon>
        <taxon>Rhodocollybia</taxon>
    </lineage>
</organism>
<reference evidence="1" key="1">
    <citation type="submission" date="2020-11" db="EMBL/GenBank/DDBJ databases">
        <authorList>
            <consortium name="DOE Joint Genome Institute"/>
            <person name="Ahrendt S."/>
            <person name="Riley R."/>
            <person name="Andreopoulos W."/>
            <person name="Labutti K."/>
            <person name="Pangilinan J."/>
            <person name="Ruiz-Duenas F.J."/>
            <person name="Barrasa J.M."/>
            <person name="Sanchez-Garcia M."/>
            <person name="Camarero S."/>
            <person name="Miyauchi S."/>
            <person name="Serrano A."/>
            <person name="Linde D."/>
            <person name="Babiker R."/>
            <person name="Drula E."/>
            <person name="Ayuso-Fernandez I."/>
            <person name="Pacheco R."/>
            <person name="Padilla G."/>
            <person name="Ferreira P."/>
            <person name="Barriuso J."/>
            <person name="Kellner H."/>
            <person name="Castanera R."/>
            <person name="Alfaro M."/>
            <person name="Ramirez L."/>
            <person name="Pisabarro A.G."/>
            <person name="Kuo A."/>
            <person name="Tritt A."/>
            <person name="Lipzen A."/>
            <person name="He G."/>
            <person name="Yan M."/>
            <person name="Ng V."/>
            <person name="Cullen D."/>
            <person name="Martin F."/>
            <person name="Rosso M.-N."/>
            <person name="Henrissat B."/>
            <person name="Hibbett D."/>
            <person name="Martinez A.T."/>
            <person name="Grigoriev I.V."/>
        </authorList>
    </citation>
    <scope>NUCLEOTIDE SEQUENCE</scope>
    <source>
        <strain evidence="1">AH 40177</strain>
    </source>
</reference>
<dbReference type="SUPFAM" id="SSF52047">
    <property type="entry name" value="RNI-like"/>
    <property type="match status" value="1"/>
</dbReference>
<proteinExistence type="predicted"/>
<dbReference type="AlphaFoldDB" id="A0A9P5UFA8"/>
<evidence type="ECO:0008006" key="3">
    <source>
        <dbReference type="Google" id="ProtNLM"/>
    </source>
</evidence>
<protein>
    <recommendedName>
        <fullName evidence="3">F-box domain-containing protein</fullName>
    </recommendedName>
</protein>
<accession>A0A9P5UFA8</accession>
<sequence length="371" mass="42418">MERYPSLANDPVHRLPPEIVSKIFVAFCSSADQCNPVHWGTRSRIILSSVCGAWRNIAHATPKLWSELSVHRNTNYVIKSNHSDMATQWLNRSGVMPLDLNISLRTDYTGDISNAFPAFAHRIRSLEVYIPMQHFEPFTHLPKSSFPFLERLEVKFSGRDPFYFSEQMQSQYPNGIEIFSGSHQLKHVDLNEISSDCILETVKFPPGVLTSLIIDATFTWGTQFPTVYFDVLHSYNPLNCPPIKKTLVMLKNHAELVVQLAKFRDRSTVSLSSLQLLKFLGRVISGEDIIPLVAVFPSIRILRIINSNRGLNTRALMRALVYNPDYPGLLYLPNLEELQLESNTVEEKEVRDLIQSHWHLNNVNRLYGLVD</sequence>
<name>A0A9P5UFA8_9AGAR</name>
<evidence type="ECO:0000313" key="1">
    <source>
        <dbReference type="EMBL" id="KAF9077087.1"/>
    </source>
</evidence>
<dbReference type="EMBL" id="JADNRY010000005">
    <property type="protein sequence ID" value="KAF9077087.1"/>
    <property type="molecule type" value="Genomic_DNA"/>
</dbReference>
<dbReference type="OrthoDB" id="3365698at2759"/>
<dbReference type="Proteomes" id="UP000772434">
    <property type="component" value="Unassembled WGS sequence"/>
</dbReference>